<feature type="coiled-coil region" evidence="1">
    <location>
        <begin position="1"/>
        <end position="73"/>
    </location>
</feature>
<keyword evidence="4" id="KW-1185">Reference proteome</keyword>
<dbReference type="Proteomes" id="UP001309876">
    <property type="component" value="Unassembled WGS sequence"/>
</dbReference>
<dbReference type="PANTHER" id="PTHR21974">
    <property type="entry name" value="RE15880P"/>
    <property type="match status" value="1"/>
</dbReference>
<keyword evidence="1" id="KW-0175">Coiled coil</keyword>
<dbReference type="AlphaFoldDB" id="A0AAN7TIA6"/>
<evidence type="ECO:0000313" key="4">
    <source>
        <dbReference type="Proteomes" id="UP001309876"/>
    </source>
</evidence>
<gene>
    <name evidence="3" type="ORF">LTR05_001544</name>
</gene>
<organism evidence="3 4">
    <name type="scientific">Lithohypha guttulata</name>
    <dbReference type="NCBI Taxonomy" id="1690604"/>
    <lineage>
        <taxon>Eukaryota</taxon>
        <taxon>Fungi</taxon>
        <taxon>Dikarya</taxon>
        <taxon>Ascomycota</taxon>
        <taxon>Pezizomycotina</taxon>
        <taxon>Eurotiomycetes</taxon>
        <taxon>Chaetothyriomycetidae</taxon>
        <taxon>Chaetothyriales</taxon>
        <taxon>Trichomeriaceae</taxon>
        <taxon>Lithohypha</taxon>
    </lineage>
</organism>
<dbReference type="PANTHER" id="PTHR21974:SF2">
    <property type="entry name" value="RE15880P"/>
    <property type="match status" value="1"/>
</dbReference>
<comment type="caution">
    <text evidence="3">The sequence shown here is derived from an EMBL/GenBank/DDBJ whole genome shotgun (WGS) entry which is preliminary data.</text>
</comment>
<accession>A0AAN7TIA6</accession>
<evidence type="ECO:0000313" key="3">
    <source>
        <dbReference type="EMBL" id="KAK5091361.1"/>
    </source>
</evidence>
<evidence type="ECO:0000256" key="2">
    <source>
        <dbReference type="SAM" id="MobiDB-lite"/>
    </source>
</evidence>
<feature type="compositionally biased region" description="Polar residues" evidence="2">
    <location>
        <begin position="335"/>
        <end position="349"/>
    </location>
</feature>
<protein>
    <submittedName>
        <fullName evidence="3">Uncharacterized protein</fullName>
    </submittedName>
</protein>
<feature type="coiled-coil region" evidence="1">
    <location>
        <begin position="124"/>
        <end position="151"/>
    </location>
</feature>
<proteinExistence type="predicted"/>
<feature type="region of interest" description="Disordered" evidence="2">
    <location>
        <begin position="311"/>
        <end position="349"/>
    </location>
</feature>
<name>A0AAN7TIA6_9EURO</name>
<dbReference type="EMBL" id="JAVRRJ010000001">
    <property type="protein sequence ID" value="KAK5091361.1"/>
    <property type="molecule type" value="Genomic_DNA"/>
</dbReference>
<evidence type="ECO:0000256" key="1">
    <source>
        <dbReference type="SAM" id="Coils"/>
    </source>
</evidence>
<sequence>MESIQSKIQAAATRNRELLQTLSETDYAKPALEQQTRYVADLENQIKQLDTSLKTLEEKRKKELKDHEKYRDSVMKRFAYKVGRKEAKFNERASKEEREYFEVLQEEHKTQEMRKNAGNALTDAQKSQADLKNVLARHQQAQRELDELYDSIFEGPTPGFPEEDNREQAAHTALNQFHDMRVKVEADRQIINILGNAQARMNAAKYHLAEARSHSQMDLFGGGAITDMMERNALQKAEIAVTEARYAVDQARRMSPEVQPLMPVRIAQGNIMTDVFFDNIFTDLDFHEKIKQSQAEQEKALQGLNAQLGAARQRHDSLNQNMKRLATTLEDSRRALQQTRQEAFQRTAQ</sequence>
<reference evidence="3 4" key="1">
    <citation type="submission" date="2023-08" db="EMBL/GenBank/DDBJ databases">
        <title>Black Yeasts Isolated from many extreme environments.</title>
        <authorList>
            <person name="Coleine C."/>
            <person name="Stajich J.E."/>
            <person name="Selbmann L."/>
        </authorList>
    </citation>
    <scope>NUCLEOTIDE SEQUENCE [LARGE SCALE GENOMIC DNA]</scope>
    <source>
        <strain evidence="3 4">CCFEE 5910</strain>
    </source>
</reference>